<dbReference type="OrthoDB" id="3177627at2"/>
<dbReference type="KEGG" id="wei:EQG49_03035"/>
<dbReference type="Pfam" id="PF04203">
    <property type="entry name" value="Sortase"/>
    <property type="match status" value="1"/>
</dbReference>
<dbReference type="AlphaFoldDB" id="A0A4P6YS96"/>
<name>A0A4P6YS96_9LACO</name>
<protein>
    <submittedName>
        <fullName evidence="2">Sortase</fullName>
    </submittedName>
</protein>
<dbReference type="Proteomes" id="UP000292886">
    <property type="component" value="Chromosome"/>
</dbReference>
<proteinExistence type="predicted"/>
<sequence>MKEDPIMKKQILLLPLITFGLFMSFSYFQTTGTHLTANHGTIYSKTISIPELGAIQVEAAEEESTLDMPITRGSARNYFTQNESTHVLSNQNVKYMSHLLQRSKDGDERFEAHVTKKQKRNTITIRGHRIPWVADHQAKAAPTNAAGVWFGTGSTTDKKTSHFIGHNPGLFHPVMSLHKGNPITVVDGKGHKRTYHVTKVINMYDWGADVRTNKNEDYDILETPGERITLQTCITDSINRIVFAS</sequence>
<dbReference type="GO" id="GO:0016787">
    <property type="term" value="F:hydrolase activity"/>
    <property type="evidence" value="ECO:0007669"/>
    <property type="project" value="UniProtKB-KW"/>
</dbReference>
<keyword evidence="3" id="KW-1185">Reference proteome</keyword>
<keyword evidence="1" id="KW-0378">Hydrolase</keyword>
<dbReference type="Gene3D" id="2.40.260.10">
    <property type="entry name" value="Sortase"/>
    <property type="match status" value="1"/>
</dbReference>
<evidence type="ECO:0000313" key="3">
    <source>
        <dbReference type="Proteomes" id="UP000292886"/>
    </source>
</evidence>
<accession>A0A4P6YS96</accession>
<organism evidence="2 3">
    <name type="scientific">Periweissella cryptocerci</name>
    <dbReference type="NCBI Taxonomy" id="2506420"/>
    <lineage>
        <taxon>Bacteria</taxon>
        <taxon>Bacillati</taxon>
        <taxon>Bacillota</taxon>
        <taxon>Bacilli</taxon>
        <taxon>Lactobacillales</taxon>
        <taxon>Lactobacillaceae</taxon>
        <taxon>Periweissella</taxon>
    </lineage>
</organism>
<dbReference type="EMBL" id="CP037940">
    <property type="protein sequence ID" value="QBO35500.1"/>
    <property type="molecule type" value="Genomic_DNA"/>
</dbReference>
<dbReference type="InterPro" id="IPR005754">
    <property type="entry name" value="Sortase"/>
</dbReference>
<gene>
    <name evidence="2" type="ORF">EQG49_03035</name>
</gene>
<reference evidence="3" key="1">
    <citation type="submission" date="2019-03" db="EMBL/GenBank/DDBJ databases">
        <title>Weissella sp. 26KH-42 Genome sequencing.</title>
        <authorList>
            <person name="Heo J."/>
            <person name="Kim S.-J."/>
            <person name="Kim J.-S."/>
            <person name="Hong S.-B."/>
            <person name="Kwon S.-W."/>
        </authorList>
    </citation>
    <scope>NUCLEOTIDE SEQUENCE [LARGE SCALE GENOMIC DNA]</scope>
    <source>
        <strain evidence="3">26KH-42</strain>
    </source>
</reference>
<dbReference type="InterPro" id="IPR023365">
    <property type="entry name" value="Sortase_dom-sf"/>
</dbReference>
<dbReference type="SUPFAM" id="SSF63817">
    <property type="entry name" value="Sortase"/>
    <property type="match status" value="1"/>
</dbReference>
<evidence type="ECO:0000313" key="2">
    <source>
        <dbReference type="EMBL" id="QBO35500.1"/>
    </source>
</evidence>
<evidence type="ECO:0000256" key="1">
    <source>
        <dbReference type="ARBA" id="ARBA00022801"/>
    </source>
</evidence>